<dbReference type="EMBL" id="AP025017">
    <property type="protein sequence ID" value="BDA63561.1"/>
    <property type="molecule type" value="Genomic_DNA"/>
</dbReference>
<keyword evidence="2" id="KW-0489">Methyltransferase</keyword>
<accession>A0ABM7U7X0</accession>
<dbReference type="InterPro" id="IPR007848">
    <property type="entry name" value="Small_mtfrase_dom"/>
</dbReference>
<proteinExistence type="predicted"/>
<dbReference type="Pfam" id="PF05175">
    <property type="entry name" value="MTS"/>
    <property type="match status" value="1"/>
</dbReference>
<protein>
    <submittedName>
        <fullName evidence="2">Protein-(Glutamine-N5) methyltransferase, release factor-specific</fullName>
    </submittedName>
</protein>
<keyword evidence="3" id="KW-1185">Reference proteome</keyword>
<name>A0ABM7U7X0_9ACTO</name>
<dbReference type="PANTHER" id="PTHR18895:SF74">
    <property type="entry name" value="MTRF1L RELEASE FACTOR GLUTAMINE METHYLTRANSFERASE"/>
    <property type="match status" value="1"/>
</dbReference>
<dbReference type="PANTHER" id="PTHR18895">
    <property type="entry name" value="HEMK METHYLTRANSFERASE"/>
    <property type="match status" value="1"/>
</dbReference>
<feature type="domain" description="Methyltransferase small" evidence="1">
    <location>
        <begin position="124"/>
        <end position="208"/>
    </location>
</feature>
<dbReference type="SUPFAM" id="SSF53335">
    <property type="entry name" value="S-adenosyl-L-methionine-dependent methyltransferases"/>
    <property type="match status" value="1"/>
</dbReference>
<dbReference type="InterPro" id="IPR050320">
    <property type="entry name" value="N5-glutamine_MTase"/>
</dbReference>
<dbReference type="GO" id="GO:0032259">
    <property type="term" value="P:methylation"/>
    <property type="evidence" value="ECO:0007669"/>
    <property type="project" value="UniProtKB-KW"/>
</dbReference>
<evidence type="ECO:0000259" key="1">
    <source>
        <dbReference type="Pfam" id="PF05175"/>
    </source>
</evidence>
<dbReference type="InterPro" id="IPR002052">
    <property type="entry name" value="DNA_methylase_N6_adenine_CS"/>
</dbReference>
<organism evidence="2 3">
    <name type="scientific">Actinomyces capricornis</name>
    <dbReference type="NCBI Taxonomy" id="2755559"/>
    <lineage>
        <taxon>Bacteria</taxon>
        <taxon>Bacillati</taxon>
        <taxon>Actinomycetota</taxon>
        <taxon>Actinomycetes</taxon>
        <taxon>Actinomycetales</taxon>
        <taxon>Actinomycetaceae</taxon>
        <taxon>Actinomyces</taxon>
    </lineage>
</organism>
<dbReference type="InterPro" id="IPR029063">
    <property type="entry name" value="SAM-dependent_MTases_sf"/>
</dbReference>
<keyword evidence="2" id="KW-0808">Transferase</keyword>
<evidence type="ECO:0000313" key="3">
    <source>
        <dbReference type="Proteomes" id="UP000824496"/>
    </source>
</evidence>
<dbReference type="Proteomes" id="UP000824496">
    <property type="component" value="Chromosome"/>
</dbReference>
<gene>
    <name evidence="2" type="ORF">MANAM107_03950</name>
</gene>
<dbReference type="PROSITE" id="PS00092">
    <property type="entry name" value="N6_MTASE"/>
    <property type="match status" value="1"/>
</dbReference>
<dbReference type="Gene3D" id="3.40.50.150">
    <property type="entry name" value="Vaccinia Virus protein VP39"/>
    <property type="match status" value="1"/>
</dbReference>
<evidence type="ECO:0000313" key="2">
    <source>
        <dbReference type="EMBL" id="BDA63561.1"/>
    </source>
</evidence>
<dbReference type="GO" id="GO:0008168">
    <property type="term" value="F:methyltransferase activity"/>
    <property type="evidence" value="ECO:0007669"/>
    <property type="project" value="UniProtKB-KW"/>
</dbReference>
<reference evidence="2 3" key="1">
    <citation type="submission" date="2021-08" db="EMBL/GenBank/DDBJ databases">
        <title>Whole genome sequence of novel Actinomyces species strain MAS-1.</title>
        <authorList>
            <person name="Saito M."/>
            <person name="Kuwahara N."/>
            <person name="Takizawa T."/>
            <person name="Gotouda H."/>
            <person name="Ochiai T."/>
        </authorList>
    </citation>
    <scope>NUCLEOTIDE SEQUENCE [LARGE SCALE GENOMIC DNA]</scope>
    <source>
        <strain evidence="2 3">MAS-1</strain>
    </source>
</reference>
<sequence length="301" mass="31016">MLAEHVVGVSLVMCEGASAEQVETLLALVEQRSARVPLQHLTGRMWFRGLEMVCRPGVFIVRPETEVVAGAAIDAAREAAREGVGPGECTDDGAARHREADGAPMRAASGAVSGEAALVREPLVVDLCAGSGAIAAAVAAEVPTARLIAVELDAAAAALARDNCERLVPGRVEVVQADATAPGTLALQDGTVDVVVSNPPYVPAGAVEDAETERHDPDLALYGGGGDGLELPRAVVGRASALLRRGGVLVMEHDPGQGAALREAAASAGFRSAVTGRDLTGRDRYLRAVRGVRTRSSDRPC</sequence>
<dbReference type="Gene3D" id="1.10.8.10">
    <property type="entry name" value="DNA helicase RuvA subunit, C-terminal domain"/>
    <property type="match status" value="1"/>
</dbReference>
<dbReference type="CDD" id="cd02440">
    <property type="entry name" value="AdoMet_MTases"/>
    <property type="match status" value="1"/>
</dbReference>